<comment type="caution">
    <text evidence="2">The sequence shown here is derived from an EMBL/GenBank/DDBJ whole genome shotgun (WGS) entry which is preliminary data.</text>
</comment>
<proteinExistence type="predicted"/>
<feature type="domain" description="Carrier" evidence="1">
    <location>
        <begin position="1"/>
        <end position="74"/>
    </location>
</feature>
<keyword evidence="3" id="KW-1185">Reference proteome</keyword>
<dbReference type="Proteomes" id="UP000317332">
    <property type="component" value="Unassembled WGS sequence"/>
</dbReference>
<dbReference type="EMBL" id="VHIQ01000007">
    <property type="protein sequence ID" value="TPV31831.1"/>
    <property type="molecule type" value="Genomic_DNA"/>
</dbReference>
<dbReference type="Gene3D" id="1.10.1200.10">
    <property type="entry name" value="ACP-like"/>
    <property type="match status" value="1"/>
</dbReference>
<dbReference type="AlphaFoldDB" id="A0A506PCX8"/>
<protein>
    <submittedName>
        <fullName evidence="2">Acyl carrier protein</fullName>
    </submittedName>
</protein>
<dbReference type="SUPFAM" id="SSF47336">
    <property type="entry name" value="ACP-like"/>
    <property type="match status" value="1"/>
</dbReference>
<dbReference type="InterPro" id="IPR036736">
    <property type="entry name" value="ACP-like_sf"/>
</dbReference>
<accession>A0A506PCX8</accession>
<name>A0A506PCX8_9FLAO</name>
<sequence>MKDKILQQLSEIRPEFDFKESSNFIAEGLLDSFDVVQLVAALDEHYNISIDGMDIIPENFSSIDSILAILIKNGVKNELKIQE</sequence>
<dbReference type="PROSITE" id="PS50075">
    <property type="entry name" value="CARRIER"/>
    <property type="match status" value="1"/>
</dbReference>
<dbReference type="RefSeq" id="WP_140991070.1">
    <property type="nucleotide sequence ID" value="NZ_VHIQ01000007.1"/>
</dbReference>
<evidence type="ECO:0000313" key="2">
    <source>
        <dbReference type="EMBL" id="TPV31831.1"/>
    </source>
</evidence>
<evidence type="ECO:0000259" key="1">
    <source>
        <dbReference type="PROSITE" id="PS50075"/>
    </source>
</evidence>
<reference evidence="2 3" key="1">
    <citation type="submission" date="2019-06" db="EMBL/GenBank/DDBJ databases">
        <title>Flavobacteriaceae Paucihalobacterium erythroidium CWB-1, complete genome.</title>
        <authorList>
            <person name="Wu S."/>
        </authorList>
    </citation>
    <scope>NUCLEOTIDE SEQUENCE [LARGE SCALE GENOMIC DNA]</scope>
    <source>
        <strain evidence="2 3">CWB-1</strain>
    </source>
</reference>
<dbReference type="Pfam" id="PF00550">
    <property type="entry name" value="PP-binding"/>
    <property type="match status" value="1"/>
</dbReference>
<evidence type="ECO:0000313" key="3">
    <source>
        <dbReference type="Proteomes" id="UP000317332"/>
    </source>
</evidence>
<dbReference type="InterPro" id="IPR009081">
    <property type="entry name" value="PP-bd_ACP"/>
</dbReference>
<organism evidence="2 3">
    <name type="scientific">Paucihalobacter ruber</name>
    <dbReference type="NCBI Taxonomy" id="2567861"/>
    <lineage>
        <taxon>Bacteria</taxon>
        <taxon>Pseudomonadati</taxon>
        <taxon>Bacteroidota</taxon>
        <taxon>Flavobacteriia</taxon>
        <taxon>Flavobacteriales</taxon>
        <taxon>Flavobacteriaceae</taxon>
        <taxon>Paucihalobacter</taxon>
    </lineage>
</organism>
<gene>
    <name evidence="2" type="ORF">FJ651_13490</name>
</gene>
<dbReference type="OrthoDB" id="5348029at2"/>